<name>A0A7R8ZUM8_9CRUS</name>
<evidence type="ECO:0000256" key="3">
    <source>
        <dbReference type="ARBA" id="ARBA00004177"/>
    </source>
</evidence>
<evidence type="ECO:0000256" key="15">
    <source>
        <dbReference type="ARBA" id="ARBA00022801"/>
    </source>
</evidence>
<protein>
    <recommendedName>
        <fullName evidence="25">Ras-related protein Rab-35</fullName>
        <ecNumber evidence="8">3.6.5.2</ecNumber>
    </recommendedName>
</protein>
<dbReference type="GO" id="GO:0030136">
    <property type="term" value="C:clathrin-coated vesicle"/>
    <property type="evidence" value="ECO:0007669"/>
    <property type="project" value="UniProtKB-SubCell"/>
</dbReference>
<dbReference type="PROSITE" id="PS51421">
    <property type="entry name" value="RAS"/>
    <property type="match status" value="1"/>
</dbReference>
<evidence type="ECO:0000256" key="20">
    <source>
        <dbReference type="ARBA" id="ARBA00023176"/>
    </source>
</evidence>
<keyword evidence="13" id="KW-0547">Nucleotide-binding</keyword>
<dbReference type="SMART" id="SM00174">
    <property type="entry name" value="RHO"/>
    <property type="match status" value="1"/>
</dbReference>
<evidence type="ECO:0000256" key="22">
    <source>
        <dbReference type="ARBA" id="ARBA00023289"/>
    </source>
</evidence>
<dbReference type="Gene3D" id="3.40.50.300">
    <property type="entry name" value="P-loop containing nucleotide triphosphate hydrolases"/>
    <property type="match status" value="1"/>
</dbReference>
<dbReference type="PROSITE" id="PS51419">
    <property type="entry name" value="RAB"/>
    <property type="match status" value="1"/>
</dbReference>
<keyword evidence="12" id="KW-0479">Metal-binding</keyword>
<organism evidence="26">
    <name type="scientific">Cyprideis torosa</name>
    <dbReference type="NCBI Taxonomy" id="163714"/>
    <lineage>
        <taxon>Eukaryota</taxon>
        <taxon>Metazoa</taxon>
        <taxon>Ecdysozoa</taxon>
        <taxon>Arthropoda</taxon>
        <taxon>Crustacea</taxon>
        <taxon>Oligostraca</taxon>
        <taxon>Ostracoda</taxon>
        <taxon>Podocopa</taxon>
        <taxon>Podocopida</taxon>
        <taxon>Cytherocopina</taxon>
        <taxon>Cytheroidea</taxon>
        <taxon>Cytherideidae</taxon>
        <taxon>Cyprideis</taxon>
    </lineage>
</organism>
<dbReference type="GO" id="GO:0005525">
    <property type="term" value="F:GTP binding"/>
    <property type="evidence" value="ECO:0007669"/>
    <property type="project" value="UniProtKB-KW"/>
</dbReference>
<evidence type="ECO:0000256" key="10">
    <source>
        <dbReference type="ARBA" id="ARBA00022475"/>
    </source>
</evidence>
<comment type="cofactor">
    <cofactor evidence="1">
        <name>Mg(2+)</name>
        <dbReference type="ChEBI" id="CHEBI:18420"/>
    </cofactor>
</comment>
<dbReference type="InterPro" id="IPR050227">
    <property type="entry name" value="Rab"/>
</dbReference>
<comment type="subcellular location">
    <subcellularLocation>
        <location evidence="5">Cell membrane</location>
        <topology evidence="5">Lipid-anchor</topology>
        <orientation evidence="5">Cytoplasmic side</orientation>
    </subcellularLocation>
    <subcellularLocation>
        <location evidence="2">Cytoplasmic vesicle</location>
        <location evidence="2">Clathrin-coated vesicle</location>
    </subcellularLocation>
    <subcellularLocation>
        <location evidence="3">Endosome</location>
    </subcellularLocation>
    <subcellularLocation>
        <location evidence="4">Melanosome</location>
    </subcellularLocation>
    <subcellularLocation>
        <location evidence="6">Membrane</location>
        <location evidence="6">Clathrin-coated pit</location>
    </subcellularLocation>
</comment>
<dbReference type="EMBL" id="OB664455">
    <property type="protein sequence ID" value="CAD7232272.1"/>
    <property type="molecule type" value="Genomic_DNA"/>
</dbReference>
<dbReference type="SMART" id="SM00175">
    <property type="entry name" value="RAB"/>
    <property type="match status" value="1"/>
</dbReference>
<dbReference type="Pfam" id="PF00071">
    <property type="entry name" value="Ras"/>
    <property type="match status" value="1"/>
</dbReference>
<dbReference type="NCBIfam" id="TIGR00231">
    <property type="entry name" value="small_GTP"/>
    <property type="match status" value="1"/>
</dbReference>
<evidence type="ECO:0000256" key="5">
    <source>
        <dbReference type="ARBA" id="ARBA00004342"/>
    </source>
</evidence>
<keyword evidence="18" id="KW-0342">GTP-binding</keyword>
<evidence type="ECO:0000256" key="7">
    <source>
        <dbReference type="ARBA" id="ARBA00006270"/>
    </source>
</evidence>
<dbReference type="GO" id="GO:0015031">
    <property type="term" value="P:protein transport"/>
    <property type="evidence" value="ECO:0007669"/>
    <property type="project" value="UniProtKB-KW"/>
</dbReference>
<keyword evidence="23" id="KW-0968">Cytoplasmic vesicle</keyword>
<dbReference type="SMART" id="SM00173">
    <property type="entry name" value="RAS"/>
    <property type="match status" value="1"/>
</dbReference>
<dbReference type="FunFam" id="3.40.50.300:FF:000404">
    <property type="entry name" value="Putative ras-related protein Rab-35"/>
    <property type="match status" value="1"/>
</dbReference>
<evidence type="ECO:0000256" key="8">
    <source>
        <dbReference type="ARBA" id="ARBA00011984"/>
    </source>
</evidence>
<evidence type="ECO:0000256" key="23">
    <source>
        <dbReference type="ARBA" id="ARBA00023329"/>
    </source>
</evidence>
<evidence type="ECO:0000256" key="17">
    <source>
        <dbReference type="ARBA" id="ARBA00022927"/>
    </source>
</evidence>
<evidence type="ECO:0000256" key="13">
    <source>
        <dbReference type="ARBA" id="ARBA00022741"/>
    </source>
</evidence>
<comment type="catalytic activity">
    <reaction evidence="24">
        <text>GTP + H2O = GDP + phosphate + H(+)</text>
        <dbReference type="Rhea" id="RHEA:19669"/>
        <dbReference type="ChEBI" id="CHEBI:15377"/>
        <dbReference type="ChEBI" id="CHEBI:15378"/>
        <dbReference type="ChEBI" id="CHEBI:37565"/>
        <dbReference type="ChEBI" id="CHEBI:43474"/>
        <dbReference type="ChEBI" id="CHEBI:58189"/>
        <dbReference type="EC" id="3.6.5.2"/>
    </reaction>
    <physiologicalReaction direction="left-to-right" evidence="24">
        <dbReference type="Rhea" id="RHEA:19670"/>
    </physiologicalReaction>
</comment>
<evidence type="ECO:0000256" key="18">
    <source>
        <dbReference type="ARBA" id="ARBA00023134"/>
    </source>
</evidence>
<keyword evidence="15" id="KW-0378">Hydrolase</keyword>
<keyword evidence="10" id="KW-1003">Cell membrane</keyword>
<evidence type="ECO:0000256" key="14">
    <source>
        <dbReference type="ARBA" id="ARBA00022753"/>
    </source>
</evidence>
<keyword evidence="21" id="KW-0449">Lipoprotein</keyword>
<evidence type="ECO:0000256" key="6">
    <source>
        <dbReference type="ARBA" id="ARBA00004600"/>
    </source>
</evidence>
<dbReference type="EC" id="3.6.5.2" evidence="8"/>
<evidence type="ECO:0000256" key="2">
    <source>
        <dbReference type="ARBA" id="ARBA00004132"/>
    </source>
</evidence>
<dbReference type="GO" id="GO:0005905">
    <property type="term" value="C:clathrin-coated pit"/>
    <property type="evidence" value="ECO:0007669"/>
    <property type="project" value="UniProtKB-SubCell"/>
</dbReference>
<keyword evidence="16" id="KW-0460">Magnesium</keyword>
<comment type="similarity">
    <text evidence="7">Belongs to the small GTPase superfamily. Rab family.</text>
</comment>
<evidence type="ECO:0000256" key="16">
    <source>
        <dbReference type="ARBA" id="ARBA00022842"/>
    </source>
</evidence>
<evidence type="ECO:0000256" key="1">
    <source>
        <dbReference type="ARBA" id="ARBA00001946"/>
    </source>
</evidence>
<dbReference type="InterPro" id="IPR027417">
    <property type="entry name" value="P-loop_NTPase"/>
</dbReference>
<dbReference type="GO" id="GO:0005886">
    <property type="term" value="C:plasma membrane"/>
    <property type="evidence" value="ECO:0007669"/>
    <property type="project" value="UniProtKB-SubCell"/>
</dbReference>
<keyword evidence="19" id="KW-0472">Membrane</keyword>
<dbReference type="PRINTS" id="PR00449">
    <property type="entry name" value="RASTRNSFRMNG"/>
</dbReference>
<evidence type="ECO:0000256" key="12">
    <source>
        <dbReference type="ARBA" id="ARBA00022723"/>
    </source>
</evidence>
<sequence length="287" mass="32348">MLPKDTTKDHDHIFKLLIIGDSAVGKSSLLLRFADNAFTGSSIPTIGVDFKIKTLNIEGQRIKLQIWDTAGQERFRCITGTYYRGTHGVIVVYSVTSAESFASVQRWLEEIDNNCDVVNRILVGNKDDDPENKVVLREDAEAYAKQMGIQLFETSAKENKNVDEMFYAIAHSILKKKLESEAREKSRGSKALHGGERLGLDRGGSAMHGKAKKCCSRQLFNFIWWLVILVFLSWWIACICFPIFTVLSVLESCIPSLGKFADVFLEGAKFPRKCAQNMVRMNSYDAF</sequence>
<dbReference type="GO" id="GO:0046872">
    <property type="term" value="F:metal ion binding"/>
    <property type="evidence" value="ECO:0007669"/>
    <property type="project" value="UniProtKB-KW"/>
</dbReference>
<dbReference type="OrthoDB" id="9989112at2759"/>
<evidence type="ECO:0000256" key="25">
    <source>
        <dbReference type="ARBA" id="ARBA00067828"/>
    </source>
</evidence>
<dbReference type="SMART" id="SM00176">
    <property type="entry name" value="RAN"/>
    <property type="match status" value="1"/>
</dbReference>
<proteinExistence type="inferred from homology"/>
<dbReference type="PANTHER" id="PTHR47977">
    <property type="entry name" value="RAS-RELATED PROTEIN RAB"/>
    <property type="match status" value="1"/>
</dbReference>
<evidence type="ECO:0000256" key="21">
    <source>
        <dbReference type="ARBA" id="ARBA00023288"/>
    </source>
</evidence>
<accession>A0A7R8ZUM8</accession>
<dbReference type="GO" id="GO:0003925">
    <property type="term" value="F:G protein activity"/>
    <property type="evidence" value="ECO:0007669"/>
    <property type="project" value="UniProtKB-EC"/>
</dbReference>
<dbReference type="SUPFAM" id="SSF52540">
    <property type="entry name" value="P-loop containing nucleoside triphosphate hydrolases"/>
    <property type="match status" value="1"/>
</dbReference>
<keyword evidence="11" id="KW-0597">Phosphoprotein</keyword>
<keyword evidence="17" id="KW-0653">Protein transport</keyword>
<evidence type="ECO:0000256" key="4">
    <source>
        <dbReference type="ARBA" id="ARBA00004223"/>
    </source>
</evidence>
<keyword evidence="22" id="KW-0636">Prenylation</keyword>
<reference evidence="26" key="1">
    <citation type="submission" date="2020-11" db="EMBL/GenBank/DDBJ databases">
        <authorList>
            <person name="Tran Van P."/>
        </authorList>
    </citation>
    <scope>NUCLEOTIDE SEQUENCE</scope>
</reference>
<gene>
    <name evidence="26" type="ORF">CTOB1V02_LOCUS10110</name>
</gene>
<dbReference type="GO" id="GO:0005768">
    <property type="term" value="C:endosome"/>
    <property type="evidence" value="ECO:0007669"/>
    <property type="project" value="UniProtKB-SubCell"/>
</dbReference>
<keyword evidence="20" id="KW-0168">Coated pit</keyword>
<dbReference type="InterPro" id="IPR001806">
    <property type="entry name" value="Small_GTPase"/>
</dbReference>
<evidence type="ECO:0000256" key="19">
    <source>
        <dbReference type="ARBA" id="ARBA00023136"/>
    </source>
</evidence>
<evidence type="ECO:0000256" key="9">
    <source>
        <dbReference type="ARBA" id="ARBA00022448"/>
    </source>
</evidence>
<evidence type="ECO:0000313" key="26">
    <source>
        <dbReference type="EMBL" id="CAD7232272.1"/>
    </source>
</evidence>
<dbReference type="AlphaFoldDB" id="A0A7R8ZUM8"/>
<dbReference type="PROSITE" id="PS51420">
    <property type="entry name" value="RHO"/>
    <property type="match status" value="1"/>
</dbReference>
<keyword evidence="9" id="KW-0813">Transport</keyword>
<dbReference type="InterPro" id="IPR005225">
    <property type="entry name" value="Small_GTP-bd"/>
</dbReference>
<evidence type="ECO:0000256" key="24">
    <source>
        <dbReference type="ARBA" id="ARBA00047660"/>
    </source>
</evidence>
<keyword evidence="14" id="KW-0967">Endosome</keyword>
<evidence type="ECO:0000256" key="11">
    <source>
        <dbReference type="ARBA" id="ARBA00022553"/>
    </source>
</evidence>